<dbReference type="PANTHER" id="PTHR23272:SF161">
    <property type="entry name" value="ZINC FINGER BED DOMAIN-CONTAINING PROTEIN RICESLEEPER 1-LIKE"/>
    <property type="match status" value="1"/>
</dbReference>
<dbReference type="PANTHER" id="PTHR23272">
    <property type="entry name" value="BED FINGER-RELATED"/>
    <property type="match status" value="1"/>
</dbReference>
<accession>A0A9N9CHX0</accession>
<protein>
    <submittedName>
        <fullName evidence="2">7943_t:CDS:1</fullName>
    </submittedName>
</protein>
<sequence>NVIINDAAINNISHKLDDQNMLVANENAVVGCCNKLVSSQQSTLDVLTHWNSVYLMLVSTILPFDALAWWKENALRYPSVSSMAGDILAVPITSVASEAYSGKNLTPETVETLICG</sequence>
<dbReference type="Pfam" id="PF05699">
    <property type="entry name" value="Dimer_Tnp_hAT"/>
    <property type="match status" value="1"/>
</dbReference>
<dbReference type="AlphaFoldDB" id="A0A9N9CHX0"/>
<dbReference type="SUPFAM" id="SSF53098">
    <property type="entry name" value="Ribonuclease H-like"/>
    <property type="match status" value="1"/>
</dbReference>
<evidence type="ECO:0000313" key="2">
    <source>
        <dbReference type="EMBL" id="CAG8600969.1"/>
    </source>
</evidence>
<dbReference type="EMBL" id="CAJVPK010001876">
    <property type="protein sequence ID" value="CAG8600969.1"/>
    <property type="molecule type" value="Genomic_DNA"/>
</dbReference>
<keyword evidence="3" id="KW-1185">Reference proteome</keyword>
<dbReference type="Proteomes" id="UP000789706">
    <property type="component" value="Unassembled WGS sequence"/>
</dbReference>
<evidence type="ECO:0000259" key="1">
    <source>
        <dbReference type="Pfam" id="PF05699"/>
    </source>
</evidence>
<feature type="non-terminal residue" evidence="2">
    <location>
        <position position="1"/>
    </location>
</feature>
<dbReference type="InterPro" id="IPR008906">
    <property type="entry name" value="HATC_C_dom"/>
</dbReference>
<organism evidence="2 3">
    <name type="scientific">Diversispora eburnea</name>
    <dbReference type="NCBI Taxonomy" id="1213867"/>
    <lineage>
        <taxon>Eukaryota</taxon>
        <taxon>Fungi</taxon>
        <taxon>Fungi incertae sedis</taxon>
        <taxon>Mucoromycota</taxon>
        <taxon>Glomeromycotina</taxon>
        <taxon>Glomeromycetes</taxon>
        <taxon>Diversisporales</taxon>
        <taxon>Diversisporaceae</taxon>
        <taxon>Diversispora</taxon>
    </lineage>
</organism>
<name>A0A9N9CHX0_9GLOM</name>
<gene>
    <name evidence="2" type="ORF">DEBURN_LOCUS9517</name>
</gene>
<dbReference type="OrthoDB" id="5078122at2759"/>
<feature type="domain" description="HAT C-terminal dimerisation" evidence="1">
    <location>
        <begin position="62"/>
        <end position="100"/>
    </location>
</feature>
<dbReference type="GO" id="GO:0046983">
    <property type="term" value="F:protein dimerization activity"/>
    <property type="evidence" value="ECO:0007669"/>
    <property type="project" value="InterPro"/>
</dbReference>
<comment type="caution">
    <text evidence="2">The sequence shown here is derived from an EMBL/GenBank/DDBJ whole genome shotgun (WGS) entry which is preliminary data.</text>
</comment>
<reference evidence="2" key="1">
    <citation type="submission" date="2021-06" db="EMBL/GenBank/DDBJ databases">
        <authorList>
            <person name="Kallberg Y."/>
            <person name="Tangrot J."/>
            <person name="Rosling A."/>
        </authorList>
    </citation>
    <scope>NUCLEOTIDE SEQUENCE</scope>
    <source>
        <strain evidence="2">AZ414A</strain>
    </source>
</reference>
<dbReference type="InterPro" id="IPR012337">
    <property type="entry name" value="RNaseH-like_sf"/>
</dbReference>
<proteinExistence type="predicted"/>
<evidence type="ECO:0000313" key="3">
    <source>
        <dbReference type="Proteomes" id="UP000789706"/>
    </source>
</evidence>